<dbReference type="GO" id="GO:0005634">
    <property type="term" value="C:nucleus"/>
    <property type="evidence" value="ECO:0007669"/>
    <property type="project" value="UniProtKB-SubCell"/>
</dbReference>
<feature type="region of interest" description="Disordered" evidence="9">
    <location>
        <begin position="41"/>
        <end position="69"/>
    </location>
</feature>
<dbReference type="GO" id="GO:0046982">
    <property type="term" value="F:protein heterodimerization activity"/>
    <property type="evidence" value="ECO:0007669"/>
    <property type="project" value="InterPro"/>
</dbReference>
<dbReference type="PROSITE" id="PS51886">
    <property type="entry name" value="TLDC"/>
    <property type="match status" value="1"/>
</dbReference>
<name>A0A163CRA9_DIDRA</name>
<feature type="region of interest" description="Disordered" evidence="9">
    <location>
        <begin position="1564"/>
        <end position="1672"/>
    </location>
</feature>
<feature type="compositionally biased region" description="Low complexity" evidence="9">
    <location>
        <begin position="264"/>
        <end position="275"/>
    </location>
</feature>
<evidence type="ECO:0000313" key="12">
    <source>
        <dbReference type="EMBL" id="KZM22639.1"/>
    </source>
</evidence>
<feature type="compositionally biased region" description="Basic and acidic residues" evidence="9">
    <location>
        <begin position="724"/>
        <end position="743"/>
    </location>
</feature>
<feature type="region of interest" description="Disordered" evidence="9">
    <location>
        <begin position="515"/>
        <end position="592"/>
    </location>
</feature>
<dbReference type="CDD" id="cd22927">
    <property type="entry name" value="HFD_SPT7"/>
    <property type="match status" value="1"/>
</dbReference>
<dbReference type="InterPro" id="IPR006571">
    <property type="entry name" value="TLDc_dom"/>
</dbReference>
<feature type="compositionally biased region" description="Basic and acidic residues" evidence="9">
    <location>
        <begin position="1637"/>
        <end position="1657"/>
    </location>
</feature>
<sequence length="1672" mass="184104">MSSPADGSRSPPPLRTSQRASSFFTYPVSYAVGGILRRLNSDASPPATTDTSANNTPNRRQSQLASTANSLSHSLASLVSNTATSLSSYTADPNADMHGALHNPHRTASPFQPPPLTPLSLTGWREGMRESGKLLNTALAEEIRLLVPPRLQLVDEWSLMYSLEQNGVSLATLYKNADDYRGKRGGFVLVIKDAGGGVFGAYLSDAPHPASHFYGNGECFLWRAHILTALPDLANLPPPPSADTTNATRMTTIAATKSKSDTLSPPGSGRASRSGTNTPERIRFKAFPYSGVNDYMIFCEHGFLSIGGGDGHYGLWLDDNLENGVSATCPTFGNEPLSDDGTKFKVMGLGPLSQRGETWDLAMLQRVDKAERLADSLHGLRLQNQRLTFGSPDTVAAVRESACHYRHRRLCELGRCAEKTNKAASETWTATAFADRATARKWGRRVDIEVLGELLQRPIPAWCRRARPRKPLLLSTTSFAALHSPIKDVSAHRDTRSRQDVAILAGLPCEAAPVLRQGSPHGHGDDMSLATSAHRPSSKERPHHARAPYAASNATRLRTPNATLSEEAMSNASHAHNPGEGAIDSPTEEDPRTARWREHYLRTEARLNAILGGTNAVDLLDPLDAAPMPASGHAPLAHDARPAVTPKKAARTIDEDDYGDDDEDDDDDDDDDDEDADDTRTSPLLAKTALHRVAATPTTPSIRTPPPHKPAHERTSTPSSEQAKSSDDVRKQLQQDKQAAEDAAKHSFHTLFYTLESDRDAMLEQQKLDELDRQVEQETSGAPASALANGTAVAAPQQGTLSTTNLGASSLTLKHLISRIDAQRDRVHATDAQLRSLISEVRKNRSKWANEDRVGQEELYESVEKVLMELKAGEHAHPFLQRVNKREAPDYYNVIKHPMDIGTMMKKLKQLQYKSKKDFVEDLMLIWSNCLKYNADPNHFLRKKALHMKKETEKLVPLIPDITIRDRAEVEAEERRMRNGDIDADGADDSEDEEPIMASRGRKAPSKGGKGSNNARKALPAGSEDTPGPEPKPPVPSLNSTVSNLKNEFLRADSEMEGSVNGLSTPPPPGTLTPFGPNSVSRSGAPGSQPDFSEADGTGASVSGFTLEEDADLDDLEYKTWKQVTKKDRATIAAERHRLFRDEILQPEEPAILRSKAGMRRWLRHRKEADADTAMGAILAPDGKDGVQAVAGESLAEGIQDEEERQIPDYYDPVCVIPDLNETLQWVEDAEGHVVQQREEYMRIFPKGQFTAPDSALTERMDKNMNSLQETRKICAKIGIVKQMQLQSQLYQNQFQKYEPQPFHEADIEPMVVSEEGPPMAPYVCRAALQRSVGKIFYHAGFEEFQPSALDAVTDIAAKFFQNLVQSYGIYHETPKMKSDTPVPLESGQLTSWVPRFSQEEALLQSLHVNGVDLESLETYVKDDVERLGTKLASMHDRMRSYYAELLRPALDNVGADGAGAFNDGSEQFVGGDFAEDIGEDFFGFKELGLDREFGLTFSVPLHLLQNRVHNAYARQDNNNIATIGNIMDEPPKFEPVSAQVAEGQIGLVRNWLLNKLHDHNNQTLVEDDDLPPKQRFPKPRLPPTGKISSPRKRPLREQQQLARKKRKLDEEKEETGEAGSAPAGILKGIGKPIGKLKLEPRRDEHSIQEPEKDDGSAGKTATSIPEEVAPP</sequence>
<keyword evidence="3" id="KW-0805">Transcription regulation</keyword>
<feature type="region of interest" description="Disordered" evidence="9">
    <location>
        <begin position="971"/>
        <end position="1041"/>
    </location>
</feature>
<feature type="region of interest" description="Disordered" evidence="9">
    <location>
        <begin position="630"/>
        <end position="743"/>
    </location>
</feature>
<comment type="caution">
    <text evidence="12">The sequence shown here is derived from an EMBL/GenBank/DDBJ whole genome shotgun (WGS) entry which is preliminary data.</text>
</comment>
<dbReference type="InterPro" id="IPR018359">
    <property type="entry name" value="Bromodomain_CS"/>
</dbReference>
<feature type="compositionally biased region" description="Acidic residues" evidence="9">
    <location>
        <begin position="654"/>
        <end position="677"/>
    </location>
</feature>
<dbReference type="SMART" id="SM00584">
    <property type="entry name" value="TLDc"/>
    <property type="match status" value="1"/>
</dbReference>
<dbReference type="SMART" id="SM00297">
    <property type="entry name" value="BROMO"/>
    <property type="match status" value="1"/>
</dbReference>
<keyword evidence="13" id="KW-1185">Reference proteome</keyword>
<dbReference type="PRINTS" id="PR00503">
    <property type="entry name" value="BROMODOMAIN"/>
</dbReference>
<gene>
    <name evidence="12" type="ORF">ST47_g6219</name>
</gene>
<dbReference type="InterPro" id="IPR001487">
    <property type="entry name" value="Bromodomain"/>
</dbReference>
<dbReference type="Pfam" id="PF07534">
    <property type="entry name" value="TLD"/>
    <property type="match status" value="2"/>
</dbReference>
<evidence type="ECO:0000256" key="5">
    <source>
        <dbReference type="ARBA" id="ARBA00023163"/>
    </source>
</evidence>
<feature type="region of interest" description="Disordered" evidence="9">
    <location>
        <begin position="95"/>
        <end position="123"/>
    </location>
</feature>
<dbReference type="GO" id="GO:0005198">
    <property type="term" value="F:structural molecule activity"/>
    <property type="evidence" value="ECO:0007669"/>
    <property type="project" value="TreeGrafter"/>
</dbReference>
<dbReference type="InterPro" id="IPR006565">
    <property type="entry name" value="BTP"/>
</dbReference>
<dbReference type="GO" id="GO:0000124">
    <property type="term" value="C:SAGA complex"/>
    <property type="evidence" value="ECO:0007669"/>
    <property type="project" value="InterPro"/>
</dbReference>
<feature type="domain" description="Bromo" evidence="10">
    <location>
        <begin position="871"/>
        <end position="941"/>
    </location>
</feature>
<protein>
    <recommendedName>
        <fullName evidence="7">SAGA complex subunit Spt7</fullName>
    </recommendedName>
</protein>
<evidence type="ECO:0000256" key="8">
    <source>
        <dbReference type="PROSITE-ProRule" id="PRU00035"/>
    </source>
</evidence>
<dbReference type="Pfam" id="PF00439">
    <property type="entry name" value="Bromodomain"/>
    <property type="match status" value="1"/>
</dbReference>
<dbReference type="Proteomes" id="UP000076837">
    <property type="component" value="Unassembled WGS sequence"/>
</dbReference>
<evidence type="ECO:0000256" key="4">
    <source>
        <dbReference type="ARBA" id="ARBA00023117"/>
    </source>
</evidence>
<reference evidence="12 13" key="1">
    <citation type="journal article" date="2016" name="Sci. Rep.">
        <title>Draft genome sequencing and secretome analysis of fungal phytopathogen Ascochyta rabiei provides insight into the necrotrophic effector repertoire.</title>
        <authorList>
            <person name="Verma S."/>
            <person name="Gazara R.K."/>
            <person name="Nizam S."/>
            <person name="Parween S."/>
            <person name="Chattopadhyay D."/>
            <person name="Verma P.K."/>
        </authorList>
    </citation>
    <scope>NUCLEOTIDE SEQUENCE [LARGE SCALE GENOMIC DNA]</scope>
    <source>
        <strain evidence="12 13">ArDII</strain>
    </source>
</reference>
<evidence type="ECO:0000256" key="1">
    <source>
        <dbReference type="ARBA" id="ARBA00004123"/>
    </source>
</evidence>
<dbReference type="CDD" id="cd05510">
    <property type="entry name" value="Bromo_SPT7_like"/>
    <property type="match status" value="1"/>
</dbReference>
<feature type="region of interest" description="Disordered" evidence="9">
    <location>
        <begin position="255"/>
        <end position="277"/>
    </location>
</feature>
<dbReference type="FunFam" id="1.10.20.10:FF:000072">
    <property type="entry name" value="Transcriptional activator spt7"/>
    <property type="match status" value="1"/>
</dbReference>
<keyword evidence="6" id="KW-0539">Nucleus</keyword>
<accession>A0A163CRA9</accession>
<feature type="region of interest" description="Disordered" evidence="9">
    <location>
        <begin position="772"/>
        <end position="791"/>
    </location>
</feature>
<keyword evidence="5" id="KW-0804">Transcription</keyword>
<feature type="compositionally biased region" description="Acidic residues" evidence="9">
    <location>
        <begin position="982"/>
        <end position="995"/>
    </location>
</feature>
<feature type="compositionally biased region" description="Polar residues" evidence="9">
    <location>
        <begin position="552"/>
        <end position="574"/>
    </location>
</feature>
<dbReference type="PANTHER" id="PTHR47343">
    <property type="entry name" value="TRANSCRIPTIONAL ACTIVATOR SPT7"/>
    <property type="match status" value="1"/>
</dbReference>
<feature type="compositionally biased region" description="Basic and acidic residues" evidence="9">
    <location>
        <begin position="971"/>
        <end position="981"/>
    </location>
</feature>
<evidence type="ECO:0000256" key="9">
    <source>
        <dbReference type="SAM" id="MobiDB-lite"/>
    </source>
</evidence>
<dbReference type="Pfam" id="PF07524">
    <property type="entry name" value="Bromo_TP"/>
    <property type="match status" value="1"/>
</dbReference>
<comment type="subcellular location">
    <subcellularLocation>
        <location evidence="1">Nucleus</location>
    </subcellularLocation>
</comment>
<keyword evidence="4 8" id="KW-0103">Bromodomain</keyword>
<dbReference type="PROSITE" id="PS50014">
    <property type="entry name" value="BROMODOMAIN_2"/>
    <property type="match status" value="1"/>
</dbReference>
<dbReference type="SUPFAM" id="SSF47370">
    <property type="entry name" value="Bromodomain"/>
    <property type="match status" value="1"/>
</dbReference>
<evidence type="ECO:0000313" key="13">
    <source>
        <dbReference type="Proteomes" id="UP000076837"/>
    </source>
</evidence>
<dbReference type="InterPro" id="IPR036427">
    <property type="entry name" value="Bromodomain-like_sf"/>
</dbReference>
<dbReference type="GO" id="GO:0046695">
    <property type="term" value="C:SLIK (SAGA-like) complex"/>
    <property type="evidence" value="ECO:0007669"/>
    <property type="project" value="InterPro"/>
</dbReference>
<feature type="domain" description="TLDc" evidence="11">
    <location>
        <begin position="133"/>
        <end position="355"/>
    </location>
</feature>
<organism evidence="12 13">
    <name type="scientific">Didymella rabiei</name>
    <name type="common">Chickpea ascochyta blight fungus</name>
    <name type="synonym">Mycosphaerella rabiei</name>
    <dbReference type="NCBI Taxonomy" id="5454"/>
    <lineage>
        <taxon>Eukaryota</taxon>
        <taxon>Fungi</taxon>
        <taxon>Dikarya</taxon>
        <taxon>Ascomycota</taxon>
        <taxon>Pezizomycotina</taxon>
        <taxon>Dothideomycetes</taxon>
        <taxon>Pleosporomycetidae</taxon>
        <taxon>Pleosporales</taxon>
        <taxon>Pleosporineae</taxon>
        <taxon>Didymellaceae</taxon>
        <taxon>Ascochyta</taxon>
    </lineage>
</organism>
<proteinExistence type="predicted"/>
<evidence type="ECO:0000256" key="6">
    <source>
        <dbReference type="ARBA" id="ARBA00023242"/>
    </source>
</evidence>
<dbReference type="EMBL" id="JYNV01000212">
    <property type="protein sequence ID" value="KZM22639.1"/>
    <property type="molecule type" value="Genomic_DNA"/>
</dbReference>
<feature type="region of interest" description="Disordered" evidence="9">
    <location>
        <begin position="1055"/>
        <end position="1102"/>
    </location>
</feature>
<dbReference type="InterPro" id="IPR037782">
    <property type="entry name" value="Spt7"/>
</dbReference>
<evidence type="ECO:0000256" key="2">
    <source>
        <dbReference type="ARBA" id="ARBA00022553"/>
    </source>
</evidence>
<dbReference type="STRING" id="5454.A0A163CRA9"/>
<dbReference type="PANTHER" id="PTHR47343:SF1">
    <property type="entry name" value="TRANSCRIPTIONAL ACTIVATOR SPT7"/>
    <property type="match status" value="1"/>
</dbReference>
<dbReference type="FunFam" id="1.20.920.10:FF:000032">
    <property type="entry name" value="Transcriptional activator spt7"/>
    <property type="match status" value="1"/>
</dbReference>
<evidence type="ECO:0000259" key="10">
    <source>
        <dbReference type="PROSITE" id="PS50014"/>
    </source>
</evidence>
<dbReference type="GO" id="GO:0006325">
    <property type="term" value="P:chromatin organization"/>
    <property type="evidence" value="ECO:0007669"/>
    <property type="project" value="UniProtKB-ARBA"/>
</dbReference>
<dbReference type="InterPro" id="IPR009072">
    <property type="entry name" value="Histone-fold"/>
</dbReference>
<dbReference type="Gene3D" id="1.20.920.10">
    <property type="entry name" value="Bromodomain-like"/>
    <property type="match status" value="1"/>
</dbReference>
<evidence type="ECO:0000256" key="3">
    <source>
        <dbReference type="ARBA" id="ARBA00023015"/>
    </source>
</evidence>
<dbReference type="GO" id="GO:0006357">
    <property type="term" value="P:regulation of transcription by RNA polymerase II"/>
    <property type="evidence" value="ECO:0007669"/>
    <property type="project" value="UniProtKB-ARBA"/>
</dbReference>
<dbReference type="Gene3D" id="1.10.20.10">
    <property type="entry name" value="Histone, subunit A"/>
    <property type="match status" value="1"/>
</dbReference>
<dbReference type="PROSITE" id="PS00633">
    <property type="entry name" value="BROMODOMAIN_1"/>
    <property type="match status" value="1"/>
</dbReference>
<evidence type="ECO:0000256" key="7">
    <source>
        <dbReference type="ARBA" id="ARBA00093633"/>
    </source>
</evidence>
<feature type="compositionally biased region" description="Low complexity" evidence="9">
    <location>
        <begin position="1625"/>
        <end position="1636"/>
    </location>
</feature>
<keyword evidence="2" id="KW-0597">Phosphoprotein</keyword>
<evidence type="ECO:0000259" key="11">
    <source>
        <dbReference type="PROSITE" id="PS51886"/>
    </source>
</evidence>